<comment type="caution">
    <text evidence="1">The sequence shown here is derived from an EMBL/GenBank/DDBJ whole genome shotgun (WGS) entry which is preliminary data.</text>
</comment>
<dbReference type="Proteomes" id="UP001165186">
    <property type="component" value="Unassembled WGS sequence"/>
</dbReference>
<keyword evidence="2" id="KW-1185">Reference proteome</keyword>
<name>A0ACB5RPH8_9PEZI</name>
<keyword evidence="1" id="KW-0762">Sugar transport</keyword>
<sequence length="526" mass="56799">MSPRIFKSHAADKASAMSFRQRMALFTPAVAFVTIYTSAAMFNFGYDVGVFGGLQAMTPFKKRFGTCDSDGTCAIPSYLSSIMNSTPYLGKLLGTWVAAPLAERFGRKKSLMFIAICSIIGTILQISATTAAQFTVGRITCYFMTGICMLMIPSYLAETAPQQLRGLIGGQIQIQIMFSQVVANLINYGTKQLDTDACWMIPLGAGIQFVMPAILIAAYPFLVESPRWLISRGDTEAASAALRKLRKNTDPQTLNEELSIMLYAKTNDGKGGWAEVMTGTNKRRAGVAILGMLCQQLSGQIFTSQYGVLFYQQQGYGNSFALGIIYTALQFATALLTSFIVDKVGRRPLLLGGGVAQATFLYLVGGLGTIAHPNSAAKDTLVAGLMLFGVFFGLTWAPLSYITMAESPARRVAEKTSMLANSISITCAFVISFTVPYLVNADYAGLGARVGFLYGSTTVCVTVLCWLFVPEMKGRSLEELDALFERGTPTRAFRSAVVHVSGAEEIGDGGELVKPSKVVVEEVERV</sequence>
<organism evidence="1 2">
    <name type="scientific">Neofusicoccum parvum</name>
    <dbReference type="NCBI Taxonomy" id="310453"/>
    <lineage>
        <taxon>Eukaryota</taxon>
        <taxon>Fungi</taxon>
        <taxon>Dikarya</taxon>
        <taxon>Ascomycota</taxon>
        <taxon>Pezizomycotina</taxon>
        <taxon>Dothideomycetes</taxon>
        <taxon>Dothideomycetes incertae sedis</taxon>
        <taxon>Botryosphaeriales</taxon>
        <taxon>Botryosphaeriaceae</taxon>
        <taxon>Neofusicoccum</taxon>
    </lineage>
</organism>
<evidence type="ECO:0000313" key="1">
    <source>
        <dbReference type="EMBL" id="GME22421.1"/>
    </source>
</evidence>
<dbReference type="EMBL" id="BSXG01000002">
    <property type="protein sequence ID" value="GME22421.1"/>
    <property type="molecule type" value="Genomic_DNA"/>
</dbReference>
<evidence type="ECO:0000313" key="2">
    <source>
        <dbReference type="Proteomes" id="UP001165186"/>
    </source>
</evidence>
<protein>
    <submittedName>
        <fullName evidence="1">Sugar transporter protein</fullName>
    </submittedName>
</protein>
<reference evidence="1" key="1">
    <citation type="submission" date="2024-09" db="EMBL/GenBank/DDBJ databases">
        <title>Draft Genome Sequences of Neofusicoccum parvum.</title>
        <authorList>
            <person name="Ashida A."/>
            <person name="Camagna M."/>
            <person name="Tanaka A."/>
            <person name="Takemoto D."/>
        </authorList>
    </citation>
    <scope>NUCLEOTIDE SEQUENCE</scope>
    <source>
        <strain evidence="1">PPO83</strain>
    </source>
</reference>
<accession>A0ACB5RPH8</accession>
<keyword evidence="1" id="KW-0813">Transport</keyword>
<gene>
    <name evidence="1" type="primary">g10278</name>
    <name evidence="1" type="ORF">NpPPO83_00010278</name>
</gene>
<proteinExistence type="predicted"/>